<keyword evidence="2" id="KW-1185">Reference proteome</keyword>
<evidence type="ECO:0000313" key="1">
    <source>
        <dbReference type="EMBL" id="RKN80305.1"/>
    </source>
</evidence>
<dbReference type="SFLD" id="SFLDS00003">
    <property type="entry name" value="Haloacid_Dehalogenase"/>
    <property type="match status" value="1"/>
</dbReference>
<accession>A0A3B0C1Y8</accession>
<dbReference type="NCBIfam" id="TIGR00099">
    <property type="entry name" value="Cof-subfamily"/>
    <property type="match status" value="1"/>
</dbReference>
<dbReference type="AlphaFoldDB" id="A0A3B0C1Y8"/>
<dbReference type="InterPro" id="IPR036412">
    <property type="entry name" value="HAD-like_sf"/>
</dbReference>
<dbReference type="InterPro" id="IPR000150">
    <property type="entry name" value="Cof"/>
</dbReference>
<dbReference type="SFLD" id="SFLDG01140">
    <property type="entry name" value="C2.B:_Phosphomannomutase_and_P"/>
    <property type="match status" value="1"/>
</dbReference>
<dbReference type="Proteomes" id="UP000276603">
    <property type="component" value="Unassembled WGS sequence"/>
</dbReference>
<dbReference type="PANTHER" id="PTHR10000:SF53">
    <property type="entry name" value="5-AMINO-6-(5-PHOSPHO-D-RIBITYLAMINO)URACIL PHOSPHATASE YBJI-RELATED"/>
    <property type="match status" value="1"/>
</dbReference>
<dbReference type="InterPro" id="IPR006379">
    <property type="entry name" value="HAD-SF_hydro_IIB"/>
</dbReference>
<organism evidence="1 2">
    <name type="scientific">Ulvibacterium marinum</name>
    <dbReference type="NCBI Taxonomy" id="2419782"/>
    <lineage>
        <taxon>Bacteria</taxon>
        <taxon>Pseudomonadati</taxon>
        <taxon>Bacteroidota</taxon>
        <taxon>Flavobacteriia</taxon>
        <taxon>Flavobacteriales</taxon>
        <taxon>Flavobacteriaceae</taxon>
        <taxon>Ulvibacterium</taxon>
    </lineage>
</organism>
<sequence length="265" mass="30172">MDLSQIKMVVTDMDGTLLNSNHEVSERFFDLFQQLRKKGILFTAASGRQYNSIVDKLDSIKEDIIVIAENGALVRERETELLATPLSPGLKNSLLTKIEEIEGAHAMLCGKYKAYFDGRSTPFLNELKEYYANFEIYENLNDVADEIVKIAVYHNRSAEEFIYPEMKDLEHLVKVKVSGQHWVDLNHVDAHKGHALGKLMERYELSSNEVMVFGDYNNDLEMLALADYSFAMKNAHPRVKEIAKYSAGGNNDFGVERVLERLLDA</sequence>
<comment type="caution">
    <text evidence="1">The sequence shown here is derived from an EMBL/GenBank/DDBJ whole genome shotgun (WGS) entry which is preliminary data.</text>
</comment>
<dbReference type="Gene3D" id="3.30.1240.10">
    <property type="match status" value="1"/>
</dbReference>
<proteinExistence type="predicted"/>
<protein>
    <submittedName>
        <fullName evidence="1">HAD family phosphatase</fullName>
    </submittedName>
</protein>
<dbReference type="OrthoDB" id="9814970at2"/>
<dbReference type="GO" id="GO:0005829">
    <property type="term" value="C:cytosol"/>
    <property type="evidence" value="ECO:0007669"/>
    <property type="project" value="TreeGrafter"/>
</dbReference>
<dbReference type="NCBIfam" id="TIGR01484">
    <property type="entry name" value="HAD-SF-IIB"/>
    <property type="match status" value="1"/>
</dbReference>
<dbReference type="GO" id="GO:0016791">
    <property type="term" value="F:phosphatase activity"/>
    <property type="evidence" value="ECO:0007669"/>
    <property type="project" value="TreeGrafter"/>
</dbReference>
<gene>
    <name evidence="1" type="ORF">D7Z94_18960</name>
</gene>
<name>A0A3B0C1Y8_9FLAO</name>
<dbReference type="RefSeq" id="WP_120713113.1">
    <property type="nucleotide sequence ID" value="NZ_CANMKH010000004.1"/>
</dbReference>
<dbReference type="EMBL" id="RBCJ01000003">
    <property type="protein sequence ID" value="RKN80305.1"/>
    <property type="molecule type" value="Genomic_DNA"/>
</dbReference>
<dbReference type="CDD" id="cd07518">
    <property type="entry name" value="HAD_YbiV-Like"/>
    <property type="match status" value="1"/>
</dbReference>
<evidence type="ECO:0000313" key="2">
    <source>
        <dbReference type="Proteomes" id="UP000276603"/>
    </source>
</evidence>
<reference evidence="1 2" key="1">
    <citation type="submission" date="2018-10" db="EMBL/GenBank/DDBJ databases">
        <title>Ulvibacterium marinum gen. nov., sp. nov., a novel marine bacterium of the family Flavobacteriaceae, isolated from a culture of the green alga Ulva prolifera.</title>
        <authorList>
            <person name="Zhang Z."/>
        </authorList>
    </citation>
    <scope>NUCLEOTIDE SEQUENCE [LARGE SCALE GENOMIC DNA]</scope>
    <source>
        <strain evidence="1 2">CCMM003</strain>
    </source>
</reference>
<dbReference type="GO" id="GO:0000287">
    <property type="term" value="F:magnesium ion binding"/>
    <property type="evidence" value="ECO:0007669"/>
    <property type="project" value="TreeGrafter"/>
</dbReference>
<dbReference type="Gene3D" id="3.40.50.1000">
    <property type="entry name" value="HAD superfamily/HAD-like"/>
    <property type="match status" value="1"/>
</dbReference>
<dbReference type="SUPFAM" id="SSF56784">
    <property type="entry name" value="HAD-like"/>
    <property type="match status" value="1"/>
</dbReference>
<dbReference type="PANTHER" id="PTHR10000">
    <property type="entry name" value="PHOSPHOSERINE PHOSPHATASE"/>
    <property type="match status" value="1"/>
</dbReference>
<dbReference type="InterPro" id="IPR023214">
    <property type="entry name" value="HAD_sf"/>
</dbReference>
<dbReference type="Pfam" id="PF08282">
    <property type="entry name" value="Hydrolase_3"/>
    <property type="match status" value="1"/>
</dbReference>